<sequence>MKTEQEREAHRRFVQALQHEHLTCAKPGCGGPMDVIDHTPHSARVKSYEATCERCHTVEKITGREEHAPAWDVASITMMAEMHLLHEQPSCPYDDTPITFISLPNPRRKARYRLQCYYCGRHTEMNWPPPEAKR</sequence>
<dbReference type="OrthoDB" id="9787626at2"/>
<name>A0A0K2GHZ4_NITMO</name>
<dbReference type="STRING" id="42253.NITMOv2_4087"/>
<evidence type="ECO:0000313" key="2">
    <source>
        <dbReference type="Proteomes" id="UP000069205"/>
    </source>
</evidence>
<proteinExistence type="predicted"/>
<dbReference type="RefSeq" id="WP_053381325.1">
    <property type="nucleotide sequence ID" value="NZ_CP011801.1"/>
</dbReference>
<dbReference type="PATRIC" id="fig|42253.5.peg.4034"/>
<gene>
    <name evidence="1" type="ORF">NITMOv2_4087</name>
</gene>
<keyword evidence="2" id="KW-1185">Reference proteome</keyword>
<organism evidence="1 2">
    <name type="scientific">Nitrospira moscoviensis</name>
    <dbReference type="NCBI Taxonomy" id="42253"/>
    <lineage>
        <taxon>Bacteria</taxon>
        <taxon>Pseudomonadati</taxon>
        <taxon>Nitrospirota</taxon>
        <taxon>Nitrospiria</taxon>
        <taxon>Nitrospirales</taxon>
        <taxon>Nitrospiraceae</taxon>
        <taxon>Nitrospira</taxon>
    </lineage>
</organism>
<dbReference type="EMBL" id="CP011801">
    <property type="protein sequence ID" value="ALA60469.1"/>
    <property type="molecule type" value="Genomic_DNA"/>
</dbReference>
<dbReference type="Proteomes" id="UP000069205">
    <property type="component" value="Chromosome"/>
</dbReference>
<protein>
    <submittedName>
        <fullName evidence="1">Uncharacterized protein</fullName>
    </submittedName>
</protein>
<reference evidence="1 2" key="1">
    <citation type="journal article" date="2015" name="Proc. Natl. Acad. Sci. U.S.A.">
        <title>Expanded metabolic versatility of ubiquitous nitrite-oxidizing bacteria from the genus Nitrospira.</title>
        <authorList>
            <person name="Koch H."/>
            <person name="Lucker S."/>
            <person name="Albertsen M."/>
            <person name="Kitzinger K."/>
            <person name="Herbold C."/>
            <person name="Spieck E."/>
            <person name="Nielsen P.H."/>
            <person name="Wagner M."/>
            <person name="Daims H."/>
        </authorList>
    </citation>
    <scope>NUCLEOTIDE SEQUENCE [LARGE SCALE GENOMIC DNA]</scope>
    <source>
        <strain evidence="1 2">NSP M-1</strain>
    </source>
</reference>
<dbReference type="KEGG" id="nmv:NITMOv2_4087"/>
<evidence type="ECO:0000313" key="1">
    <source>
        <dbReference type="EMBL" id="ALA60469.1"/>
    </source>
</evidence>
<dbReference type="AlphaFoldDB" id="A0A0K2GHZ4"/>
<accession>A0A0K2GHZ4</accession>